<keyword evidence="3" id="KW-1185">Reference proteome</keyword>
<keyword evidence="1" id="KW-0472">Membrane</keyword>
<dbReference type="EMBL" id="BRXR01000001">
    <property type="protein sequence ID" value="GLC31721.1"/>
    <property type="molecule type" value="Genomic_DNA"/>
</dbReference>
<feature type="transmembrane region" description="Helical" evidence="1">
    <location>
        <begin position="49"/>
        <end position="70"/>
    </location>
</feature>
<name>A0ABQ5N929_9CLOT</name>
<dbReference type="Pfam" id="PF20357">
    <property type="entry name" value="DUF6652"/>
    <property type="match status" value="1"/>
</dbReference>
<keyword evidence="1" id="KW-0812">Transmembrane</keyword>
<keyword evidence="1" id="KW-1133">Transmembrane helix</keyword>
<organism evidence="2 3">
    <name type="scientific">Clostridium omnivorum</name>
    <dbReference type="NCBI Taxonomy" id="1604902"/>
    <lineage>
        <taxon>Bacteria</taxon>
        <taxon>Bacillati</taxon>
        <taxon>Bacillota</taxon>
        <taxon>Clostridia</taxon>
        <taxon>Eubacteriales</taxon>
        <taxon>Clostridiaceae</taxon>
        <taxon>Clostridium</taxon>
    </lineage>
</organism>
<reference evidence="2 3" key="1">
    <citation type="journal article" date="2024" name="Int. J. Syst. Evol. Microbiol.">
        <title>Clostridium omnivorum sp. nov., isolated from anoxic soil under the treatment of reductive soil disinfestation.</title>
        <authorList>
            <person name="Ueki A."/>
            <person name="Tonouchi A."/>
            <person name="Kaku N."/>
            <person name="Honma S."/>
            <person name="Ueki K."/>
        </authorList>
    </citation>
    <scope>NUCLEOTIDE SEQUENCE [LARGE SCALE GENOMIC DNA]</scope>
    <source>
        <strain evidence="2 3">E14</strain>
    </source>
</reference>
<evidence type="ECO:0000313" key="3">
    <source>
        <dbReference type="Proteomes" id="UP001208567"/>
    </source>
</evidence>
<feature type="transmembrane region" description="Helical" evidence="1">
    <location>
        <begin position="12"/>
        <end position="37"/>
    </location>
</feature>
<dbReference type="InterPro" id="IPR046594">
    <property type="entry name" value="DUF6652"/>
</dbReference>
<sequence length="84" mass="9717">MVFHIAIIIWPMIPFIIAYTYLTLLGTSTFVIAKLFSLRKSKIITTKQFVLHCILQLIFTVDVIDAIYLATKQKKFKSLLVLKQ</sequence>
<evidence type="ECO:0000256" key="1">
    <source>
        <dbReference type="SAM" id="Phobius"/>
    </source>
</evidence>
<accession>A0ABQ5N929</accession>
<gene>
    <name evidence="2" type="ORF">bsdE14_31310</name>
</gene>
<evidence type="ECO:0000313" key="2">
    <source>
        <dbReference type="EMBL" id="GLC31721.1"/>
    </source>
</evidence>
<protein>
    <submittedName>
        <fullName evidence="2">Uncharacterized protein</fullName>
    </submittedName>
</protein>
<comment type="caution">
    <text evidence="2">The sequence shown here is derived from an EMBL/GenBank/DDBJ whole genome shotgun (WGS) entry which is preliminary data.</text>
</comment>
<proteinExistence type="predicted"/>
<dbReference type="Proteomes" id="UP001208567">
    <property type="component" value="Unassembled WGS sequence"/>
</dbReference>